<comment type="caution">
    <text evidence="6">The sequence shown here is derived from an EMBL/GenBank/DDBJ whole genome shotgun (WGS) entry which is preliminary data.</text>
</comment>
<dbReference type="InterPro" id="IPR002543">
    <property type="entry name" value="FtsK_dom"/>
</dbReference>
<evidence type="ECO:0000256" key="4">
    <source>
        <dbReference type="SAM" id="MobiDB-lite"/>
    </source>
</evidence>
<dbReference type="PROSITE" id="PS50901">
    <property type="entry name" value="FTSK"/>
    <property type="match status" value="2"/>
</dbReference>
<gene>
    <name evidence="6" type="ORF">A6A03_19300</name>
</gene>
<dbReference type="STRING" id="1707952.A6A03_19300"/>
<feature type="domain" description="FtsK" evidence="5">
    <location>
        <begin position="236"/>
        <end position="452"/>
    </location>
</feature>
<dbReference type="RefSeq" id="WP_066790741.1">
    <property type="nucleotide sequence ID" value="NZ_LWQS01000092.1"/>
</dbReference>
<protein>
    <recommendedName>
        <fullName evidence="5">FtsK domain-containing protein</fullName>
    </recommendedName>
</protein>
<evidence type="ECO:0000259" key="5">
    <source>
        <dbReference type="PROSITE" id="PS50901"/>
    </source>
</evidence>
<evidence type="ECO:0000256" key="2">
    <source>
        <dbReference type="ARBA" id="ARBA00022840"/>
    </source>
</evidence>
<dbReference type="InterPro" id="IPR003593">
    <property type="entry name" value="AAA+_ATPase"/>
</dbReference>
<dbReference type="PANTHER" id="PTHR22683:SF1">
    <property type="entry name" value="TYPE VII SECRETION SYSTEM PROTEIN ESSC"/>
    <property type="match status" value="1"/>
</dbReference>
<dbReference type="Proteomes" id="UP000078287">
    <property type="component" value="Unassembled WGS sequence"/>
</dbReference>
<organism evidence="6 7">
    <name type="scientific">Chloroflexus islandicus</name>
    <dbReference type="NCBI Taxonomy" id="1707952"/>
    <lineage>
        <taxon>Bacteria</taxon>
        <taxon>Bacillati</taxon>
        <taxon>Chloroflexota</taxon>
        <taxon>Chloroflexia</taxon>
        <taxon>Chloroflexales</taxon>
        <taxon>Chloroflexineae</taxon>
        <taxon>Chloroflexaceae</taxon>
        <taxon>Chloroflexus</taxon>
    </lineage>
</organism>
<feature type="binding site" evidence="3">
    <location>
        <begin position="254"/>
        <end position="261"/>
    </location>
    <ligand>
        <name>ATP</name>
        <dbReference type="ChEBI" id="CHEBI:30616"/>
    </ligand>
</feature>
<dbReference type="InterPro" id="IPR027417">
    <property type="entry name" value="P-loop_NTPase"/>
</dbReference>
<evidence type="ECO:0000313" key="6">
    <source>
        <dbReference type="EMBL" id="OAN40819.1"/>
    </source>
</evidence>
<dbReference type="EMBL" id="LWQS01000092">
    <property type="protein sequence ID" value="OAN40819.1"/>
    <property type="molecule type" value="Genomic_DNA"/>
</dbReference>
<dbReference type="AlphaFoldDB" id="A0A178M0W3"/>
<evidence type="ECO:0000256" key="3">
    <source>
        <dbReference type="PROSITE-ProRule" id="PRU00289"/>
    </source>
</evidence>
<dbReference type="SUPFAM" id="SSF52540">
    <property type="entry name" value="P-loop containing nucleoside triphosphate hydrolases"/>
    <property type="match status" value="2"/>
</dbReference>
<evidence type="ECO:0000256" key="1">
    <source>
        <dbReference type="ARBA" id="ARBA00022741"/>
    </source>
</evidence>
<accession>A0A178M0W3</accession>
<keyword evidence="7" id="KW-1185">Reference proteome</keyword>
<name>A0A178M0W3_9CHLR</name>
<dbReference type="Pfam" id="PF01580">
    <property type="entry name" value="FtsK_SpoIIIE"/>
    <property type="match status" value="2"/>
</dbReference>
<dbReference type="GO" id="GO:0003677">
    <property type="term" value="F:DNA binding"/>
    <property type="evidence" value="ECO:0007669"/>
    <property type="project" value="InterPro"/>
</dbReference>
<reference evidence="6 7" key="1">
    <citation type="submission" date="2016-04" db="EMBL/GenBank/DDBJ databases">
        <title>Chloroflexus islandicus sp. nov., a thermophilic filamentous anoxygenic phototrophic bacterium from geyser Strokkur (Iceland).</title>
        <authorList>
            <person name="Gaisin V.A."/>
            <person name="Kalashnikov A.M."/>
            <person name="Sukhacheva M.V."/>
            <person name="Grouzdev D.S."/>
            <person name="Ivanov T.M."/>
            <person name="Kuznetsov B."/>
            <person name="Gorlenko V.M."/>
        </authorList>
    </citation>
    <scope>NUCLEOTIDE SEQUENCE [LARGE SCALE GENOMIC DNA]</scope>
    <source>
        <strain evidence="7">isl-2</strain>
    </source>
</reference>
<feature type="region of interest" description="Disordered" evidence="4">
    <location>
        <begin position="819"/>
        <end position="841"/>
    </location>
</feature>
<dbReference type="Gene3D" id="3.40.50.300">
    <property type="entry name" value="P-loop containing nucleotide triphosphate hydrolases"/>
    <property type="match status" value="3"/>
</dbReference>
<dbReference type="SMART" id="SM00382">
    <property type="entry name" value="AAA"/>
    <property type="match status" value="2"/>
</dbReference>
<evidence type="ECO:0000313" key="7">
    <source>
        <dbReference type="Proteomes" id="UP000078287"/>
    </source>
</evidence>
<dbReference type="GO" id="GO:0005524">
    <property type="term" value="F:ATP binding"/>
    <property type="evidence" value="ECO:0007669"/>
    <property type="project" value="UniProtKB-UniRule"/>
</dbReference>
<keyword evidence="2 3" id="KW-0067">ATP-binding</keyword>
<dbReference type="PANTHER" id="PTHR22683">
    <property type="entry name" value="SPORULATION PROTEIN RELATED"/>
    <property type="match status" value="1"/>
</dbReference>
<sequence length="841" mass="92430">MHLLFATQQPSLVKEGLTRNLTYRIALRLTSPDDSKTLLGIPDAAYLTTDTPGRGYFRVNKDVQQFQSARITLPYQPPLSGSGLREIDATGRRRVENTRIEQFLHSLIAQWERAVDIETLEQLINDEFRKLFPRDLTEQERQTVAKRLLQVRSPDGLRETVRSLFEQIQRTVDTELSLIVSAMQQRQPANYAAQKYRVWTAPLPSLLPSHWLPSAVTSAGMQVPLGLLDYPAQAEQRPLLYNPLGADGNLLIVGAAQSGKTTALRALMLGLAARYGPDQLWIYTIDQTGRGCGLWNPDQASLPHIAGAITPQESAAPGDTRSHSASLPHIADAITPQEDQRLERLRVELEDMLDERRDLLRRYGEENLLAYWRRRQDDPSLPPPPPVVLVVIDGVSALAEEYSQALIAFLRDARPYGIVAAITGATYKEVQKWLSVCETRIVLRVNDQEDSDQLLGKKFAARIPPSLPGRGFWRSTEGAVEVQITLPMASELPPEQATDAETFVDPVDEAKALVKQIRDRYAGAPAPVPLRLPETYIDLDTLLAEVAAPAAPFARDTLKFTPLVFDIDNTIPHLLIAGGPGSGKSAALQTLLTTIAARSHPEGVQFALIDYRKRTLAPFANSPFGRDWPVTVPDPVPLAPNPPTNRQNWKGEAETIRMAVSDGQAAGLCIALYDELRNRVQHGRSQPRLFLVVDNLDLMTGNEAGYLGLLAGFSMRSGDIGFHVIITATEFNTSNQLVKAMLAQRCALYLGKPSEPNSDISNLAGTGVKWMKKWAMAPFPPGRGLLRLPDRQLMVQVAHATDATIKRYVTSLAPASMSQHNGHGASVTDGAAPAAASNDVA</sequence>
<dbReference type="OrthoDB" id="9807790at2"/>
<proteinExistence type="predicted"/>
<keyword evidence="1 3" id="KW-0547">Nucleotide-binding</keyword>
<feature type="domain" description="FtsK" evidence="5">
    <location>
        <begin position="560"/>
        <end position="757"/>
    </location>
</feature>
<feature type="binding site" evidence="3">
    <location>
        <begin position="578"/>
        <end position="585"/>
    </location>
    <ligand>
        <name>ATP</name>
        <dbReference type="ChEBI" id="CHEBI:30616"/>
    </ligand>
</feature>
<dbReference type="InterPro" id="IPR050206">
    <property type="entry name" value="FtsK/SpoIIIE/SftA"/>
</dbReference>